<accession>A0ABT2UGK8</accession>
<protein>
    <submittedName>
        <fullName evidence="1">Uncharacterized protein</fullName>
    </submittedName>
</protein>
<keyword evidence="2" id="KW-1185">Reference proteome</keyword>
<organism evidence="1 2">
    <name type="scientific">Paenibacillus baimaensis</name>
    <dbReference type="NCBI Taxonomy" id="2982185"/>
    <lineage>
        <taxon>Bacteria</taxon>
        <taxon>Bacillati</taxon>
        <taxon>Bacillota</taxon>
        <taxon>Bacilli</taxon>
        <taxon>Bacillales</taxon>
        <taxon>Paenibacillaceae</taxon>
        <taxon>Paenibacillus</taxon>
    </lineage>
</organism>
<dbReference type="Proteomes" id="UP001652445">
    <property type="component" value="Unassembled WGS sequence"/>
</dbReference>
<proteinExistence type="predicted"/>
<evidence type="ECO:0000313" key="2">
    <source>
        <dbReference type="Proteomes" id="UP001652445"/>
    </source>
</evidence>
<reference evidence="1 2" key="1">
    <citation type="submission" date="2022-09" db="EMBL/GenBank/DDBJ databases">
        <authorList>
            <person name="Han X.L."/>
            <person name="Wang Q."/>
            <person name="Lu T."/>
        </authorList>
    </citation>
    <scope>NUCLEOTIDE SEQUENCE [LARGE SCALE GENOMIC DNA]</scope>
    <source>
        <strain evidence="1 2">WQ 127069</strain>
    </source>
</reference>
<sequence length="154" mass="17332">MNLLLEVEEKLTIAQTQTHITYSFAVSDSCRKLNIDFNYSPKTLDNEVLSKEIIEHSLRKYNDGNDPIMEDSWTRFLPLKNLITVSVDDPNGFRGACHRHDSEQHLFLAAGSASPGLMPGLLIQGNWSVTLSLHAIVTEVCSFELRVWEGEDAL</sequence>
<name>A0ABT2UGK8_9BACL</name>
<comment type="caution">
    <text evidence="1">The sequence shown here is derived from an EMBL/GenBank/DDBJ whole genome shotgun (WGS) entry which is preliminary data.</text>
</comment>
<dbReference type="RefSeq" id="WP_262684964.1">
    <property type="nucleotide sequence ID" value="NZ_JAOQIO010000065.1"/>
</dbReference>
<evidence type="ECO:0000313" key="1">
    <source>
        <dbReference type="EMBL" id="MCU6793735.1"/>
    </source>
</evidence>
<gene>
    <name evidence="1" type="ORF">OB236_16645</name>
</gene>
<dbReference type="EMBL" id="JAOQIO010000065">
    <property type="protein sequence ID" value="MCU6793735.1"/>
    <property type="molecule type" value="Genomic_DNA"/>
</dbReference>